<keyword evidence="3" id="KW-0808">Transferase</keyword>
<dbReference type="AlphaFoldDB" id="A0A2S6HQ59"/>
<dbReference type="Gene3D" id="1.10.10.10">
    <property type="entry name" value="Winged helix-like DNA-binding domain superfamily/Winged helix DNA-binding domain"/>
    <property type="match status" value="1"/>
</dbReference>
<dbReference type="GO" id="GO:0006281">
    <property type="term" value="P:DNA repair"/>
    <property type="evidence" value="ECO:0007669"/>
    <property type="project" value="InterPro"/>
</dbReference>
<keyword evidence="4" id="KW-1185">Reference proteome</keyword>
<dbReference type="OrthoDB" id="9132167at2"/>
<dbReference type="SUPFAM" id="SSF46767">
    <property type="entry name" value="Methylated DNA-protein cysteine methyltransferase, C-terminal domain"/>
    <property type="match status" value="1"/>
</dbReference>
<name>A0A2S6HQ59_9FIRM</name>
<dbReference type="Proteomes" id="UP000237749">
    <property type="component" value="Unassembled WGS sequence"/>
</dbReference>
<sequence length="99" mass="11331">MTQFTEEVLVIIKRIPYGRVMSYGQVARFAGNNRGARQVARILHSMTEKYELPWHRIINSKGRISITDARYAAIQRELLISEGVEVSEEGYVDISIYGI</sequence>
<dbReference type="PANTHER" id="PTHR42942">
    <property type="entry name" value="6-O-METHYLGUANINE DNA METHYLTRANSFERASE"/>
    <property type="match status" value="1"/>
</dbReference>
<organism evidence="3 4">
    <name type="scientific">Lacrimispora xylanisolvens</name>
    <dbReference type="NCBI Taxonomy" id="384636"/>
    <lineage>
        <taxon>Bacteria</taxon>
        <taxon>Bacillati</taxon>
        <taxon>Bacillota</taxon>
        <taxon>Clostridia</taxon>
        <taxon>Lachnospirales</taxon>
        <taxon>Lachnospiraceae</taxon>
        <taxon>Lacrimispora</taxon>
    </lineage>
</organism>
<dbReference type="CDD" id="cd06445">
    <property type="entry name" value="ATase"/>
    <property type="match status" value="1"/>
</dbReference>
<dbReference type="GO" id="GO:0032259">
    <property type="term" value="P:methylation"/>
    <property type="evidence" value="ECO:0007669"/>
    <property type="project" value="UniProtKB-KW"/>
</dbReference>
<accession>A0A2S6HQ59</accession>
<dbReference type="InterPro" id="IPR036388">
    <property type="entry name" value="WH-like_DNA-bd_sf"/>
</dbReference>
<comment type="caution">
    <text evidence="3">The sequence shown here is derived from an EMBL/GenBank/DDBJ whole genome shotgun (WGS) entry which is preliminary data.</text>
</comment>
<evidence type="ECO:0000313" key="3">
    <source>
        <dbReference type="EMBL" id="PPK79705.1"/>
    </source>
</evidence>
<dbReference type="RefSeq" id="WP_104438118.1">
    <property type="nucleotide sequence ID" value="NZ_PTJA01000009.1"/>
</dbReference>
<dbReference type="PANTHER" id="PTHR42942:SF1">
    <property type="entry name" value="ALKYLTRANSFERASE-LIKE PROTEIN 1"/>
    <property type="match status" value="1"/>
</dbReference>
<dbReference type="InterPro" id="IPR052520">
    <property type="entry name" value="ATL_DNA_repair"/>
</dbReference>
<keyword evidence="1" id="KW-0227">DNA damage</keyword>
<feature type="domain" description="Methylated-DNA-[protein]-cysteine S-methyltransferase DNA binding" evidence="2">
    <location>
        <begin position="3"/>
        <end position="84"/>
    </location>
</feature>
<evidence type="ECO:0000313" key="4">
    <source>
        <dbReference type="Proteomes" id="UP000237749"/>
    </source>
</evidence>
<evidence type="ECO:0000259" key="2">
    <source>
        <dbReference type="Pfam" id="PF01035"/>
    </source>
</evidence>
<gene>
    <name evidence="3" type="ORF">BXY41_109184</name>
</gene>
<dbReference type="InterPro" id="IPR014048">
    <property type="entry name" value="MethylDNA_cys_MeTrfase_DNA-bd"/>
</dbReference>
<dbReference type="Pfam" id="PF01035">
    <property type="entry name" value="DNA_binding_1"/>
    <property type="match status" value="1"/>
</dbReference>
<evidence type="ECO:0000256" key="1">
    <source>
        <dbReference type="ARBA" id="ARBA00022763"/>
    </source>
</evidence>
<keyword evidence="3" id="KW-0489">Methyltransferase</keyword>
<protein>
    <submittedName>
        <fullName evidence="3">Methylated-DNA-protein-cysteine methyltransferase-like protein</fullName>
    </submittedName>
</protein>
<dbReference type="GO" id="GO:0008168">
    <property type="term" value="F:methyltransferase activity"/>
    <property type="evidence" value="ECO:0007669"/>
    <property type="project" value="UniProtKB-KW"/>
</dbReference>
<dbReference type="EMBL" id="PTJA01000009">
    <property type="protein sequence ID" value="PPK79705.1"/>
    <property type="molecule type" value="Genomic_DNA"/>
</dbReference>
<dbReference type="InterPro" id="IPR036217">
    <property type="entry name" value="MethylDNA_cys_MeTrfase_DNAb"/>
</dbReference>
<proteinExistence type="predicted"/>
<reference evidence="3 4" key="1">
    <citation type="submission" date="2018-02" db="EMBL/GenBank/DDBJ databases">
        <title>Genomic Encyclopedia of Archaeal and Bacterial Type Strains, Phase II (KMG-II): from individual species to whole genera.</title>
        <authorList>
            <person name="Goeker M."/>
        </authorList>
    </citation>
    <scope>NUCLEOTIDE SEQUENCE [LARGE SCALE GENOMIC DNA]</scope>
    <source>
        <strain evidence="3 4">DSM 3808</strain>
    </source>
</reference>